<protein>
    <submittedName>
        <fullName evidence="5">Cell envelope-related function transcriptional attenuator common domain protein</fullName>
    </submittedName>
</protein>
<evidence type="ECO:0000259" key="3">
    <source>
        <dbReference type="Pfam" id="PF03816"/>
    </source>
</evidence>
<gene>
    <name evidence="5" type="ORF">U732_1213</name>
</gene>
<organism evidence="5 6">
    <name type="scientific">Clostridium argentinense CDC 2741</name>
    <dbReference type="NCBI Taxonomy" id="1418104"/>
    <lineage>
        <taxon>Bacteria</taxon>
        <taxon>Bacillati</taxon>
        <taxon>Bacillota</taxon>
        <taxon>Clostridia</taxon>
        <taxon>Eubacteriales</taxon>
        <taxon>Clostridiaceae</taxon>
        <taxon>Clostridium</taxon>
    </lineage>
</organism>
<dbReference type="Pfam" id="PF03816">
    <property type="entry name" value="LytR_cpsA_psr"/>
    <property type="match status" value="1"/>
</dbReference>
<keyword evidence="2" id="KW-0472">Membrane</keyword>
<dbReference type="OrthoDB" id="305468at2"/>
<dbReference type="Pfam" id="PF13399">
    <property type="entry name" value="LytR_C"/>
    <property type="match status" value="1"/>
</dbReference>
<dbReference type="Proteomes" id="UP000031366">
    <property type="component" value="Unassembled WGS sequence"/>
</dbReference>
<keyword evidence="2" id="KW-1133">Transmembrane helix</keyword>
<dbReference type="EMBL" id="AYSO01000015">
    <property type="protein sequence ID" value="KIE47355.1"/>
    <property type="molecule type" value="Genomic_DNA"/>
</dbReference>
<evidence type="ECO:0000313" key="6">
    <source>
        <dbReference type="Proteomes" id="UP000031366"/>
    </source>
</evidence>
<accession>A0A0C1UJA4</accession>
<sequence>MGENNKRNNESIRKNKRKKKKSSILLRVLFTILLIGVLLSGGVYAYLSSFDNNAIDLKKSGANKGNKNDTLSSDGSANFLVMGLDLGSGDENDKYDPKRTDTIMLVHYNRKEKKYDIISIPRDTKVTIDGQEQKINAAHAIGGVQYLVDSVEELFNTTIDYYVKVNTIGFRKFIDAIGGVDVVIERNMYYDDPTQDLHIYFEASKEPQHLDGKEAEGFVRWRQNNDGTGLAEGDLGRIKEQQKFFKTLLAKIQSPSIIPKLPNVLSVFPEYIETNLSALNIMDYGLSLASTSKEKINFHVISGEDAWIEGISYFIYTPESNSDILSILNNEKQIESNDEKQVEGFKKNNIRINILNSTTKEGLAGNFGENIAKKGYSQYTTGNANENRQTSKIKIYGLKKDAVEVIKKDFNIDDVEYMSEYNEKFEVEVILGEDRDFVY</sequence>
<dbReference type="STRING" id="29341.RSJ17_14130"/>
<evidence type="ECO:0000256" key="2">
    <source>
        <dbReference type="SAM" id="Phobius"/>
    </source>
</evidence>
<reference evidence="5 6" key="1">
    <citation type="journal article" date="2015" name="Infect. Genet. Evol.">
        <title>Genomic sequences of six botulinum neurotoxin-producing strains representing three clostridial species illustrate the mobility and diversity of botulinum neurotoxin genes.</title>
        <authorList>
            <person name="Smith T.J."/>
            <person name="Hill K.K."/>
            <person name="Xie G."/>
            <person name="Foley B.T."/>
            <person name="Williamson C.H."/>
            <person name="Foster J.T."/>
            <person name="Johnson S.L."/>
            <person name="Chertkov O."/>
            <person name="Teshima H."/>
            <person name="Gibbons H.S."/>
            <person name="Johnsky L.A."/>
            <person name="Karavis M.A."/>
            <person name="Smith L.A."/>
        </authorList>
    </citation>
    <scope>NUCLEOTIDE SEQUENCE [LARGE SCALE GENOMIC DNA]</scope>
    <source>
        <strain evidence="5 6">CDC 2741</strain>
    </source>
</reference>
<proteinExistence type="inferred from homology"/>
<dbReference type="Gene3D" id="3.40.630.190">
    <property type="entry name" value="LCP protein"/>
    <property type="match status" value="1"/>
</dbReference>
<dbReference type="NCBIfam" id="TIGR00350">
    <property type="entry name" value="lytR_cpsA_psr"/>
    <property type="match status" value="1"/>
</dbReference>
<comment type="caution">
    <text evidence="5">The sequence shown here is derived from an EMBL/GenBank/DDBJ whole genome shotgun (WGS) entry which is preliminary data.</text>
</comment>
<dbReference type="InterPro" id="IPR027381">
    <property type="entry name" value="LytR/CpsA/Psr_C"/>
</dbReference>
<keyword evidence="2" id="KW-0812">Transmembrane</keyword>
<dbReference type="InterPro" id="IPR050922">
    <property type="entry name" value="LytR/CpsA/Psr_CW_biosynth"/>
</dbReference>
<dbReference type="PANTHER" id="PTHR33392">
    <property type="entry name" value="POLYISOPRENYL-TEICHOIC ACID--PEPTIDOGLYCAN TEICHOIC ACID TRANSFERASE TAGU"/>
    <property type="match status" value="1"/>
</dbReference>
<comment type="similarity">
    <text evidence="1">Belongs to the LytR/CpsA/Psr (LCP) family.</text>
</comment>
<evidence type="ECO:0000313" key="5">
    <source>
        <dbReference type="EMBL" id="KIE47355.1"/>
    </source>
</evidence>
<dbReference type="RefSeq" id="WP_039632055.1">
    <property type="nucleotide sequence ID" value="NZ_AYSO01000015.1"/>
</dbReference>
<name>A0A0C1UJA4_9CLOT</name>
<feature type="domain" description="LytR/CpsA/Psr regulator C-terminal" evidence="4">
    <location>
        <begin position="349"/>
        <end position="434"/>
    </location>
</feature>
<evidence type="ECO:0000256" key="1">
    <source>
        <dbReference type="ARBA" id="ARBA00006068"/>
    </source>
</evidence>
<evidence type="ECO:0000259" key="4">
    <source>
        <dbReference type="Pfam" id="PF13399"/>
    </source>
</evidence>
<dbReference type="InterPro" id="IPR004474">
    <property type="entry name" value="LytR_CpsA_psr"/>
</dbReference>
<feature type="domain" description="Cell envelope-related transcriptional attenuator" evidence="3">
    <location>
        <begin position="99"/>
        <end position="253"/>
    </location>
</feature>
<feature type="transmembrane region" description="Helical" evidence="2">
    <location>
        <begin position="24"/>
        <end position="47"/>
    </location>
</feature>
<dbReference type="AlphaFoldDB" id="A0A0C1UJA4"/>
<dbReference type="Gene3D" id="3.30.70.2390">
    <property type="match status" value="1"/>
</dbReference>
<keyword evidence="6" id="KW-1185">Reference proteome</keyword>
<dbReference type="PANTHER" id="PTHR33392:SF6">
    <property type="entry name" value="POLYISOPRENYL-TEICHOIC ACID--PEPTIDOGLYCAN TEICHOIC ACID TRANSFERASE TAGU"/>
    <property type="match status" value="1"/>
</dbReference>